<dbReference type="Pfam" id="PF16220">
    <property type="entry name" value="DUF4880"/>
    <property type="match status" value="1"/>
</dbReference>
<dbReference type="PANTHER" id="PTHR30273">
    <property type="entry name" value="PERIPLASMIC SIGNAL SENSOR AND SIGMA FACTOR ACTIVATOR FECR-RELATED"/>
    <property type="match status" value="1"/>
</dbReference>
<feature type="domain" description="FecR protein" evidence="2">
    <location>
        <begin position="112"/>
        <end position="203"/>
    </location>
</feature>
<keyword evidence="1" id="KW-1133">Transmembrane helix</keyword>
<dbReference type="EMBL" id="REFR01000017">
    <property type="protein sequence ID" value="RMB00602.1"/>
    <property type="molecule type" value="Genomic_DNA"/>
</dbReference>
<evidence type="ECO:0000313" key="5">
    <source>
        <dbReference type="Proteomes" id="UP000271227"/>
    </source>
</evidence>
<keyword evidence="1" id="KW-0472">Membrane</keyword>
<name>A0A3M0BTQ7_9PROT</name>
<keyword evidence="5" id="KW-1185">Reference proteome</keyword>
<dbReference type="AlphaFoldDB" id="A0A3M0BTQ7"/>
<evidence type="ECO:0000259" key="3">
    <source>
        <dbReference type="Pfam" id="PF16220"/>
    </source>
</evidence>
<comment type="caution">
    <text evidence="4">The sequence shown here is derived from an EMBL/GenBank/DDBJ whole genome shotgun (WGS) entry which is preliminary data.</text>
</comment>
<dbReference type="PIRSF" id="PIRSF018266">
    <property type="entry name" value="FecR"/>
    <property type="match status" value="1"/>
</dbReference>
<evidence type="ECO:0000259" key="2">
    <source>
        <dbReference type="Pfam" id="PF04773"/>
    </source>
</evidence>
<feature type="domain" description="FecR N-terminal" evidence="3">
    <location>
        <begin position="7"/>
        <end position="46"/>
    </location>
</feature>
<dbReference type="InParanoid" id="A0A3M0BTQ7"/>
<dbReference type="InterPro" id="IPR032623">
    <property type="entry name" value="FecR_N"/>
</dbReference>
<dbReference type="Gene3D" id="2.60.120.1440">
    <property type="match status" value="1"/>
</dbReference>
<evidence type="ECO:0000313" key="4">
    <source>
        <dbReference type="EMBL" id="RMB00602.1"/>
    </source>
</evidence>
<dbReference type="Gene3D" id="3.55.50.30">
    <property type="match status" value="1"/>
</dbReference>
<dbReference type="GO" id="GO:0016989">
    <property type="term" value="F:sigma factor antagonist activity"/>
    <property type="evidence" value="ECO:0007669"/>
    <property type="project" value="TreeGrafter"/>
</dbReference>
<dbReference type="InterPro" id="IPR012373">
    <property type="entry name" value="Ferrdict_sens_TM"/>
</dbReference>
<reference evidence="4 5" key="1">
    <citation type="submission" date="2018-10" db="EMBL/GenBank/DDBJ databases">
        <title>Genomic Encyclopedia of Archaeal and Bacterial Type Strains, Phase II (KMG-II): from individual species to whole genera.</title>
        <authorList>
            <person name="Goeker M."/>
        </authorList>
    </citation>
    <scope>NUCLEOTIDE SEQUENCE [LARGE SCALE GENOMIC DNA]</scope>
    <source>
        <strain evidence="4 5">DSM 25217</strain>
    </source>
</reference>
<dbReference type="PANTHER" id="PTHR30273:SF2">
    <property type="entry name" value="PROTEIN FECR"/>
    <property type="match status" value="1"/>
</dbReference>
<gene>
    <name evidence="4" type="ORF">BXY39_3790</name>
</gene>
<dbReference type="Proteomes" id="UP000271227">
    <property type="component" value="Unassembled WGS sequence"/>
</dbReference>
<sequence>MVTRLEKAAEWLLALQNAPSGQTRKALEAWLAETPANRRAFEEVQSAWQQSGYAAASPTIAAARADARRAKPRPVQPPRLVRRVAGMALAAMVVLAAGILLYDARLRPPAIYETAVGEIREIRLADASGLYLNTGTRVRVDYSLWDRRVQLDRGQVFVDVAHNPDKPFIVTVNDIHAKALGTAFEVHKKNRTVRVAVHEGLVEVAQESAAFASANVTPGEFVDIVPRAATPAPRPLKSATTPAWLEGRIEFDDETLEDAVSEFNRYSETKIKIADPALRSFRLSGAFDVTEQAAFLTAVHTLTGARIRESSPPGLIWIEDAATDPH</sequence>
<evidence type="ECO:0000256" key="1">
    <source>
        <dbReference type="SAM" id="Phobius"/>
    </source>
</evidence>
<feature type="transmembrane region" description="Helical" evidence="1">
    <location>
        <begin position="80"/>
        <end position="102"/>
    </location>
</feature>
<dbReference type="InterPro" id="IPR006860">
    <property type="entry name" value="FecR"/>
</dbReference>
<dbReference type="Pfam" id="PF04773">
    <property type="entry name" value="FecR"/>
    <property type="match status" value="1"/>
</dbReference>
<keyword evidence="1" id="KW-0812">Transmembrane</keyword>
<organism evidence="4 5">
    <name type="scientific">Eilatimonas milleporae</name>
    <dbReference type="NCBI Taxonomy" id="911205"/>
    <lineage>
        <taxon>Bacteria</taxon>
        <taxon>Pseudomonadati</taxon>
        <taxon>Pseudomonadota</taxon>
        <taxon>Alphaproteobacteria</taxon>
        <taxon>Kordiimonadales</taxon>
        <taxon>Kordiimonadaceae</taxon>
        <taxon>Eilatimonas</taxon>
    </lineage>
</organism>
<proteinExistence type="predicted"/>
<protein>
    <submittedName>
        <fullName evidence="4">FecR family protein</fullName>
    </submittedName>
</protein>
<accession>A0A3M0BTQ7</accession>